<dbReference type="NCBIfam" id="TIGR00458">
    <property type="entry name" value="aspS_nondisc"/>
    <property type="match status" value="1"/>
</dbReference>
<evidence type="ECO:0000256" key="1">
    <source>
        <dbReference type="ARBA" id="ARBA00004496"/>
    </source>
</evidence>
<comment type="subcellular location">
    <subcellularLocation>
        <location evidence="1">Cytoplasm</location>
    </subcellularLocation>
</comment>
<dbReference type="InterPro" id="IPR004365">
    <property type="entry name" value="NA-bd_OB_tRNA"/>
</dbReference>
<reference evidence="10" key="1">
    <citation type="submission" date="2021-06" db="EMBL/GenBank/DDBJ databases">
        <authorList>
            <person name="Gannon L."/>
            <person name="Redgwell R T."/>
            <person name="Michniewski S."/>
            <person name="Harrison D C."/>
            <person name="Millard A."/>
        </authorList>
    </citation>
    <scope>NUCLEOTIDE SEQUENCE</scope>
</reference>
<dbReference type="PROSITE" id="PS50862">
    <property type="entry name" value="AA_TRNA_LIGASE_II"/>
    <property type="match status" value="1"/>
</dbReference>
<dbReference type="Gene3D" id="3.30.930.10">
    <property type="entry name" value="Bira Bifunctional Protein, Domain 2"/>
    <property type="match status" value="1"/>
</dbReference>
<dbReference type="PRINTS" id="PR01042">
    <property type="entry name" value="TRNASYNTHASP"/>
</dbReference>
<dbReference type="SUPFAM" id="SSF55681">
    <property type="entry name" value="Class II aaRS and biotin synthetases"/>
    <property type="match status" value="1"/>
</dbReference>
<dbReference type="GO" id="GO:0003723">
    <property type="term" value="F:RNA binding"/>
    <property type="evidence" value="ECO:0007669"/>
    <property type="project" value="TreeGrafter"/>
</dbReference>
<gene>
    <name evidence="10" type="primary">aspS2</name>
    <name evidence="10" type="ORF">SLAVMIC_00004</name>
</gene>
<evidence type="ECO:0000256" key="3">
    <source>
        <dbReference type="ARBA" id="ARBA00022490"/>
    </source>
</evidence>
<keyword evidence="4 10" id="KW-0436">Ligase</keyword>
<dbReference type="GO" id="GO:0005524">
    <property type="term" value="F:ATP binding"/>
    <property type="evidence" value="ECO:0007669"/>
    <property type="project" value="UniProtKB-KW"/>
</dbReference>
<dbReference type="Pfam" id="PF01336">
    <property type="entry name" value="tRNA_anti-codon"/>
    <property type="match status" value="1"/>
</dbReference>
<sequence length="424" mass="49283">MERILIKELKNKIGEKVKVQGWVQSYRRLGKKMGFIVLRERSGLTQIIIHNPKFEVNIESVIEVIGTVKEEKQSQYGNIEIEGEEIKILSEGQSELPITTFKKGEIPFSTLVNFNPLTLRMERRRAIFKLEAEVIWAFREYMKSQEFTEIHSTKLVNEGLEGGSGMFEVNYFGENVYLSQSPQFFKQMMVGVYERVFEVGKVYRAEGTNSNRHLSEYIGLDLEMGFIESVEEIMAVEEKMLTFVFNHLSETCKKELELFEVESPTINIPRITYNEAVEMIVEKHGEVNREEGFSNQMEIQISEIIKEKYGSEFVFITKYPLSKRPFYTMPSEEEGCSESFELIYKGLEITTGGQRIHNYEMLKEHMEKNELNPEEYEQYLMAFKYGMPAHGGCGIGTERILKQLLNLNTVEEASLVPRTKERFI</sequence>
<dbReference type="PANTHER" id="PTHR43450">
    <property type="entry name" value="ASPARTYL-TRNA SYNTHETASE"/>
    <property type="match status" value="1"/>
</dbReference>
<dbReference type="NCBIfam" id="NF003483">
    <property type="entry name" value="PRK05159.1"/>
    <property type="match status" value="1"/>
</dbReference>
<protein>
    <submittedName>
        <fullName evidence="10">Aspartate--tRNA(Asp/Asn) ligase</fullName>
        <ecNumber evidence="10">6.1.1.23</ecNumber>
    </submittedName>
</protein>
<accession>A0A8D9CAW7</accession>
<dbReference type="Pfam" id="PF00152">
    <property type="entry name" value="tRNA-synt_2"/>
    <property type="match status" value="1"/>
</dbReference>
<dbReference type="InterPro" id="IPR004364">
    <property type="entry name" value="Aa-tRNA-synt_II"/>
</dbReference>
<evidence type="ECO:0000256" key="5">
    <source>
        <dbReference type="ARBA" id="ARBA00022741"/>
    </source>
</evidence>
<proteinExistence type="inferred from homology"/>
<dbReference type="SUPFAM" id="SSF50249">
    <property type="entry name" value="Nucleic acid-binding proteins"/>
    <property type="match status" value="1"/>
</dbReference>
<evidence type="ECO:0000259" key="9">
    <source>
        <dbReference type="PROSITE" id="PS50862"/>
    </source>
</evidence>
<comment type="similarity">
    <text evidence="2">Belongs to the class-II aminoacyl-tRNA synthetase family. Type 2 subfamily.</text>
</comment>
<dbReference type="GO" id="GO:0017101">
    <property type="term" value="C:aminoacyl-tRNA synthetase multienzyme complex"/>
    <property type="evidence" value="ECO:0007669"/>
    <property type="project" value="TreeGrafter"/>
</dbReference>
<dbReference type="InterPro" id="IPR006195">
    <property type="entry name" value="aa-tRNA-synth_II"/>
</dbReference>
<dbReference type="InterPro" id="IPR045864">
    <property type="entry name" value="aa-tRNA-synth_II/BPL/LPL"/>
</dbReference>
<dbReference type="InterPro" id="IPR012340">
    <property type="entry name" value="NA-bd_OB-fold"/>
</dbReference>
<dbReference type="PANTHER" id="PTHR43450:SF1">
    <property type="entry name" value="ASPARTATE--TRNA LIGASE, CYTOPLASMIC"/>
    <property type="match status" value="1"/>
</dbReference>
<evidence type="ECO:0000256" key="2">
    <source>
        <dbReference type="ARBA" id="ARBA00005312"/>
    </source>
</evidence>
<dbReference type="GO" id="GO:0004815">
    <property type="term" value="F:aspartate-tRNA ligase activity"/>
    <property type="evidence" value="ECO:0007669"/>
    <property type="project" value="InterPro"/>
</dbReference>
<name>A0A8D9CAW7_9VIRU</name>
<feature type="domain" description="Aminoacyl-transfer RNA synthetases class-II family profile" evidence="9">
    <location>
        <begin position="128"/>
        <end position="417"/>
    </location>
</feature>
<organism evidence="10">
    <name type="scientific">uncultured marine phage</name>
    <dbReference type="NCBI Taxonomy" id="707152"/>
    <lineage>
        <taxon>Viruses</taxon>
        <taxon>environmental samples</taxon>
    </lineage>
</organism>
<evidence type="ECO:0000313" key="10">
    <source>
        <dbReference type="EMBL" id="CAG7579677.1"/>
    </source>
</evidence>
<evidence type="ECO:0000256" key="8">
    <source>
        <dbReference type="ARBA" id="ARBA00023146"/>
    </source>
</evidence>
<keyword evidence="3" id="KW-0963">Cytoplasm</keyword>
<evidence type="ECO:0000256" key="7">
    <source>
        <dbReference type="ARBA" id="ARBA00022917"/>
    </source>
</evidence>
<keyword evidence="5" id="KW-0547">Nucleotide-binding</keyword>
<evidence type="ECO:0000256" key="4">
    <source>
        <dbReference type="ARBA" id="ARBA00022598"/>
    </source>
</evidence>
<dbReference type="InterPro" id="IPR004523">
    <property type="entry name" value="Asp-tRNA_synthase_2"/>
</dbReference>
<dbReference type="GO" id="GO:0050560">
    <property type="term" value="F:aspartate-tRNA(Asn) ligase activity"/>
    <property type="evidence" value="ECO:0007669"/>
    <property type="project" value="UniProtKB-EC"/>
</dbReference>
<dbReference type="InterPro" id="IPR002312">
    <property type="entry name" value="Asp/Asn-tRNA-synth_IIb"/>
</dbReference>
<keyword evidence="6" id="KW-0067">ATP-binding</keyword>
<dbReference type="Gene3D" id="2.40.50.140">
    <property type="entry name" value="Nucleic acid-binding proteins"/>
    <property type="match status" value="1"/>
</dbReference>
<keyword evidence="7" id="KW-0648">Protein biosynthesis</keyword>
<dbReference type="EC" id="6.1.1.23" evidence="10"/>
<dbReference type="EMBL" id="OU342829">
    <property type="protein sequence ID" value="CAG7579677.1"/>
    <property type="molecule type" value="Genomic_DNA"/>
</dbReference>
<dbReference type="HAMAP" id="MF_02075">
    <property type="entry name" value="Asp_tRNA_synth_type2"/>
    <property type="match status" value="1"/>
</dbReference>
<keyword evidence="8" id="KW-0030">Aminoacyl-tRNA synthetase</keyword>
<evidence type="ECO:0000256" key="6">
    <source>
        <dbReference type="ARBA" id="ARBA00022840"/>
    </source>
</evidence>